<sequence>MTQWLMPILTALLGYLAHWGQTAMARRHKRLDADGERVLAIRDRLIELRDIPESAEVDGVDDHFEREHQSLELAKRLTTEVGLVSDTELRSRVAEDLWHILQWWVLKKKFGSMRVRRAEAQDAIDCCSAALRGARLPRPSNELQYLRYCFGRELVEAMPKVDWLRDELMTYPEVQEAEDRRQEWEVRRRSANGWRRHMPSKRAKQRPFTPGWLASYKGGDLPFT</sequence>
<evidence type="ECO:0000313" key="1">
    <source>
        <dbReference type="EMBL" id="WSD19801.1"/>
    </source>
</evidence>
<protein>
    <submittedName>
        <fullName evidence="1">Uncharacterized protein</fullName>
    </submittedName>
</protein>
<dbReference type="RefSeq" id="WP_326761738.1">
    <property type="nucleotide sequence ID" value="NZ_CP109135.1"/>
</dbReference>
<accession>A0ABZ1HMG2</accession>
<dbReference type="EMBL" id="CP109135">
    <property type="protein sequence ID" value="WSD19801.1"/>
    <property type="molecule type" value="Genomic_DNA"/>
</dbReference>
<organism evidence="1 2">
    <name type="scientific">Streptomyces phaeochromogenes</name>
    <dbReference type="NCBI Taxonomy" id="1923"/>
    <lineage>
        <taxon>Bacteria</taxon>
        <taxon>Bacillati</taxon>
        <taxon>Actinomycetota</taxon>
        <taxon>Actinomycetes</taxon>
        <taxon>Kitasatosporales</taxon>
        <taxon>Streptomycetaceae</taxon>
        <taxon>Streptomyces</taxon>
        <taxon>Streptomyces phaeochromogenes group</taxon>
    </lineage>
</organism>
<evidence type="ECO:0000313" key="2">
    <source>
        <dbReference type="Proteomes" id="UP001340816"/>
    </source>
</evidence>
<dbReference type="Proteomes" id="UP001340816">
    <property type="component" value="Chromosome"/>
</dbReference>
<keyword evidence="2" id="KW-1185">Reference proteome</keyword>
<name>A0ABZ1HMG2_STRPH</name>
<gene>
    <name evidence="1" type="ORF">OHB35_44890</name>
</gene>
<proteinExistence type="predicted"/>
<reference evidence="1 2" key="1">
    <citation type="submission" date="2022-10" db="EMBL/GenBank/DDBJ databases">
        <title>The complete genomes of actinobacterial strains from the NBC collection.</title>
        <authorList>
            <person name="Joergensen T.S."/>
            <person name="Alvarez Arevalo M."/>
            <person name="Sterndorff E.B."/>
            <person name="Faurdal D."/>
            <person name="Vuksanovic O."/>
            <person name="Mourched A.-S."/>
            <person name="Charusanti P."/>
            <person name="Shaw S."/>
            <person name="Blin K."/>
            <person name="Weber T."/>
        </authorList>
    </citation>
    <scope>NUCLEOTIDE SEQUENCE [LARGE SCALE GENOMIC DNA]</scope>
    <source>
        <strain evidence="1 2">NBC 01752</strain>
    </source>
</reference>